<evidence type="ECO:0000256" key="2">
    <source>
        <dbReference type="ARBA" id="ARBA00022980"/>
    </source>
</evidence>
<dbReference type="PANTHER" id="PTHR11229">
    <property type="entry name" value="50S RIBOSOMAL PROTEIN L3"/>
    <property type="match status" value="1"/>
</dbReference>
<dbReference type="SUPFAM" id="SSF50447">
    <property type="entry name" value="Translation proteins"/>
    <property type="match status" value="1"/>
</dbReference>
<dbReference type="PANTHER" id="PTHR11229:SF8">
    <property type="entry name" value="LARGE RIBOSOMAL SUBUNIT PROTEIN UL3M"/>
    <property type="match status" value="1"/>
</dbReference>
<dbReference type="OrthoDB" id="274683at2759"/>
<dbReference type="GeneID" id="8863705"/>
<dbReference type="Gene3D" id="3.30.160.810">
    <property type="match status" value="1"/>
</dbReference>
<dbReference type="GO" id="GO:0005762">
    <property type="term" value="C:mitochondrial large ribosomal subunit"/>
    <property type="evidence" value="ECO:0007669"/>
    <property type="project" value="TreeGrafter"/>
</dbReference>
<evidence type="ECO:0000256" key="1">
    <source>
        <dbReference type="ARBA" id="ARBA00006540"/>
    </source>
</evidence>
<keyword evidence="3" id="KW-0687">Ribonucleoprotein</keyword>
<accession>D2UX90</accession>
<keyword evidence="6" id="KW-1185">Reference proteome</keyword>
<dbReference type="eggNOG" id="KOG3141">
    <property type="taxonomic scope" value="Eukaryota"/>
</dbReference>
<evidence type="ECO:0000256" key="4">
    <source>
        <dbReference type="ARBA" id="ARBA00035209"/>
    </source>
</evidence>
<dbReference type="GO" id="GO:0003735">
    <property type="term" value="F:structural constituent of ribosome"/>
    <property type="evidence" value="ECO:0007669"/>
    <property type="project" value="InterPro"/>
</dbReference>
<dbReference type="Pfam" id="PF00297">
    <property type="entry name" value="Ribosomal_L3"/>
    <property type="match status" value="1"/>
</dbReference>
<evidence type="ECO:0000313" key="6">
    <source>
        <dbReference type="Proteomes" id="UP000006671"/>
    </source>
</evidence>
<dbReference type="InterPro" id="IPR009000">
    <property type="entry name" value="Transl_B-barrel_sf"/>
</dbReference>
<evidence type="ECO:0000313" key="5">
    <source>
        <dbReference type="EMBL" id="EFC50589.1"/>
    </source>
</evidence>
<name>D2UX90_NAEGR</name>
<keyword evidence="2 5" id="KW-0689">Ribosomal protein</keyword>
<dbReference type="HAMAP" id="MF_01325_B">
    <property type="entry name" value="Ribosomal_uL3_B"/>
    <property type="match status" value="1"/>
</dbReference>
<reference evidence="5 6" key="1">
    <citation type="journal article" date="2010" name="Cell">
        <title>The genome of Naegleria gruberi illuminates early eukaryotic versatility.</title>
        <authorList>
            <person name="Fritz-Laylin L.K."/>
            <person name="Prochnik S.E."/>
            <person name="Ginger M.L."/>
            <person name="Dacks J.B."/>
            <person name="Carpenter M.L."/>
            <person name="Field M.C."/>
            <person name="Kuo A."/>
            <person name="Paredez A."/>
            <person name="Chapman J."/>
            <person name="Pham J."/>
            <person name="Shu S."/>
            <person name="Neupane R."/>
            <person name="Cipriano M."/>
            <person name="Mancuso J."/>
            <person name="Tu H."/>
            <person name="Salamov A."/>
            <person name="Lindquist E."/>
            <person name="Shapiro H."/>
            <person name="Lucas S."/>
            <person name="Grigoriev I.V."/>
            <person name="Cande W.Z."/>
            <person name="Fulton C."/>
            <person name="Rokhsar D.S."/>
            <person name="Dawson S.C."/>
        </authorList>
    </citation>
    <scope>NUCLEOTIDE SEQUENCE [LARGE SCALE GENOMIC DNA]</scope>
    <source>
        <strain evidence="5 6">NEG-M</strain>
    </source>
</reference>
<dbReference type="Proteomes" id="UP000006671">
    <property type="component" value="Unassembled WGS sequence"/>
</dbReference>
<dbReference type="GO" id="GO:0006412">
    <property type="term" value="P:translation"/>
    <property type="evidence" value="ECO:0007669"/>
    <property type="project" value="InterPro"/>
</dbReference>
<dbReference type="KEGG" id="ngr:NAEGRDRAFT_77850"/>
<dbReference type="InParanoid" id="D2UX90"/>
<dbReference type="STRING" id="5762.D2UX90"/>
<dbReference type="NCBIfam" id="TIGR03625">
    <property type="entry name" value="L3_bact"/>
    <property type="match status" value="1"/>
</dbReference>
<dbReference type="Gene3D" id="2.40.30.10">
    <property type="entry name" value="Translation factors"/>
    <property type="match status" value="1"/>
</dbReference>
<dbReference type="FunFam" id="2.40.30.10:FF:000004">
    <property type="entry name" value="50S ribosomal protein L3"/>
    <property type="match status" value="1"/>
</dbReference>
<dbReference type="EMBL" id="GG738845">
    <property type="protein sequence ID" value="EFC50589.1"/>
    <property type="molecule type" value="Genomic_DNA"/>
</dbReference>
<dbReference type="AlphaFoldDB" id="D2UX90"/>
<dbReference type="VEuPathDB" id="AmoebaDB:NAEGRDRAFT_77850"/>
<dbReference type="InterPro" id="IPR019927">
    <property type="entry name" value="Ribosomal_uL3_bac/org-type"/>
</dbReference>
<proteinExistence type="inferred from homology"/>
<comment type="similarity">
    <text evidence="1">Belongs to the universal ribosomal protein uL3 family.</text>
</comment>
<dbReference type="InterPro" id="IPR000597">
    <property type="entry name" value="Ribosomal_uL3"/>
</dbReference>
<sequence>MKQSKLIKCCQGIVVPGKTSTLSLLTNNTNPITESVITNNLQKRYIKQRKFKNVMENPFDMVEEFKQKQKNVQSLMDAPDYTGVTVHDSLAQHNLKKYEDAKAKGIIPGEELLQEEPQHAAWVNFMKAAKPKEGDFVIGKSVRTGVIAQKLGMIPFWDSYHARVPLTVLHIPKCQVVQVKTKEKDGYTALQLGAGSMSAKKLTKPLLGHCQKAGVEPKHVYTEAKVTEDAILPVGFEITARHFIPGQFIDISGRSKGKRFAGPMKRWGFAGQPATHGVSVVHRSLGSTGTMINKVFKGKKMAGRMGHEQITQLNYYVYMVDVENNCIYVKGSVPGPNGAYLYLNDASRKDLPCIPPFPSFVVPEGEDISTMAREQLYLEAPGIKPYIWEAMGITKEEVARAEREELPKVLTSSDVASIQTAVAYEKEMTEKRAKRKAKRDLYEDEDDDE</sequence>
<dbReference type="RefSeq" id="XP_002683333.1">
    <property type="nucleotide sequence ID" value="XM_002683287.1"/>
</dbReference>
<dbReference type="FunFam" id="3.30.160.810:FF:000001">
    <property type="entry name" value="50S ribosomal protein L3"/>
    <property type="match status" value="1"/>
</dbReference>
<evidence type="ECO:0000256" key="3">
    <source>
        <dbReference type="ARBA" id="ARBA00023274"/>
    </source>
</evidence>
<gene>
    <name evidence="5" type="ORF">NAEGRDRAFT_77850</name>
</gene>
<protein>
    <recommendedName>
        <fullName evidence="4">Large ribosomal subunit protein uL3m</fullName>
    </recommendedName>
</protein>
<organism evidence="6">
    <name type="scientific">Naegleria gruberi</name>
    <name type="common">Amoeba</name>
    <dbReference type="NCBI Taxonomy" id="5762"/>
    <lineage>
        <taxon>Eukaryota</taxon>
        <taxon>Discoba</taxon>
        <taxon>Heterolobosea</taxon>
        <taxon>Tetramitia</taxon>
        <taxon>Eutetramitia</taxon>
        <taxon>Vahlkampfiidae</taxon>
        <taxon>Naegleria</taxon>
    </lineage>
</organism>